<feature type="region of interest" description="Disordered" evidence="9">
    <location>
        <begin position="100"/>
        <end position="140"/>
    </location>
</feature>
<keyword evidence="4" id="KW-1133">Transmembrane helix</keyword>
<keyword evidence="6" id="KW-0472">Membrane</keyword>
<comment type="subunit">
    <text evidence="7">Component of the mitochondrial contact site and cristae organizing system (MICOS) complex.</text>
</comment>
<accession>A0A914YNG8</accession>
<dbReference type="PANTHER" id="PTHR15415:SF7">
    <property type="entry name" value="MICOS COMPLEX SUBUNIT MIC60"/>
    <property type="match status" value="1"/>
</dbReference>
<dbReference type="Pfam" id="PF09731">
    <property type="entry name" value="Mitofilin"/>
    <property type="match status" value="1"/>
</dbReference>
<evidence type="ECO:0000256" key="3">
    <source>
        <dbReference type="ARBA" id="ARBA00022792"/>
    </source>
</evidence>
<evidence type="ECO:0000256" key="4">
    <source>
        <dbReference type="ARBA" id="ARBA00022989"/>
    </source>
</evidence>
<evidence type="ECO:0000256" key="5">
    <source>
        <dbReference type="ARBA" id="ARBA00023128"/>
    </source>
</evidence>
<feature type="compositionally biased region" description="Pro residues" evidence="9">
    <location>
        <begin position="34"/>
        <end position="49"/>
    </location>
</feature>
<dbReference type="AlphaFoldDB" id="A0A914YNG8"/>
<dbReference type="Proteomes" id="UP000887577">
    <property type="component" value="Unplaced"/>
</dbReference>
<keyword evidence="8" id="KW-0175">Coiled coil</keyword>
<sequence>MQQVSKLRSAARQQHVVQAIRHEATVNQQHHVPRPPPGGPVPPPTPQPPRSSHFGKIFVALGTGGAAYYGYQNYDMIKEKMEENLPAPVLETLGMAHKRQTHAVEPPKIKSLPSPIVPREDPVVPKLPPTPPPVKKPDAPIRTVEPVDVRASHIGPVTSSNTGEANELNKQLESRILAAISSAEMKVKAANDAKVHTIEAIQEHASKLKKAVDDGANANWDVVSESLINSEKLAKSDINEETYSRNYIDSLRKIINDGKSNPSTANNPLLLNAIETANKLSYQLDELNSLVQKARNESRVLNQYKDLIDKSRQQFSTELKAILPDVDLNAKGKKLSEDEMNALIAHAHLRVDHLRRQLTEQQIREEQNIAKAIEEQRIADSKLAHNQLQLEVQRVKEDQSLEIERGLQTERKNWETELEDRLRRAAQAHSEHLEQVVRTQKQLYDIENAQAVEEAVSKERRLHSKQVDVALSKLSGIETALQSRVAADAENRRAKQYWLACQNLVQSIIHGQKAGMDMDARRKPLDKELEVIQQACEKDEFVQNIMTFFAPDTLIKGVYSEQDLRNRFSTVYSLAKRTAKVDENGGGVMAYLSSYIQSMFMLDLPRRFSPDEKIDLTHVDNYEIIARAKYFVEQNDFDNAVRIMQLLHGEPARISRDWIQDTKEHLASRFLAELLVAHAAVTSIRSTY</sequence>
<evidence type="ECO:0000256" key="6">
    <source>
        <dbReference type="ARBA" id="ARBA00023136"/>
    </source>
</evidence>
<protein>
    <recommendedName>
        <fullName evidence="7">MICOS complex subunit MIC60</fullName>
    </recommendedName>
    <alternativeName>
        <fullName evidence="7">Mitofilin</fullName>
    </alternativeName>
</protein>
<feature type="region of interest" description="Disordered" evidence="9">
    <location>
        <begin position="26"/>
        <end position="53"/>
    </location>
</feature>
<feature type="coiled-coil region" evidence="8">
    <location>
        <begin position="355"/>
        <end position="398"/>
    </location>
</feature>
<dbReference type="GO" id="GO:0061617">
    <property type="term" value="C:MICOS complex"/>
    <property type="evidence" value="ECO:0007669"/>
    <property type="project" value="TreeGrafter"/>
</dbReference>
<name>A0A914YNG8_9BILA</name>
<dbReference type="InterPro" id="IPR019133">
    <property type="entry name" value="MIC60"/>
</dbReference>
<evidence type="ECO:0000256" key="8">
    <source>
        <dbReference type="SAM" id="Coils"/>
    </source>
</evidence>
<evidence type="ECO:0000256" key="9">
    <source>
        <dbReference type="SAM" id="MobiDB-lite"/>
    </source>
</evidence>
<evidence type="ECO:0000256" key="2">
    <source>
        <dbReference type="ARBA" id="ARBA00022692"/>
    </source>
</evidence>
<evidence type="ECO:0000256" key="1">
    <source>
        <dbReference type="ARBA" id="ARBA00010877"/>
    </source>
</evidence>
<keyword evidence="5 7" id="KW-0496">Mitochondrion</keyword>
<proteinExistence type="inferred from homology"/>
<keyword evidence="10" id="KW-1185">Reference proteome</keyword>
<keyword evidence="2 7" id="KW-0812">Transmembrane</keyword>
<evidence type="ECO:0000313" key="11">
    <source>
        <dbReference type="WBParaSite" id="PSU_v2.g18880.t1"/>
    </source>
</evidence>
<dbReference type="GO" id="GO:0042407">
    <property type="term" value="P:cristae formation"/>
    <property type="evidence" value="ECO:0007669"/>
    <property type="project" value="TreeGrafter"/>
</dbReference>
<organism evidence="10 11">
    <name type="scientific">Panagrolaimus superbus</name>
    <dbReference type="NCBI Taxonomy" id="310955"/>
    <lineage>
        <taxon>Eukaryota</taxon>
        <taxon>Metazoa</taxon>
        <taxon>Ecdysozoa</taxon>
        <taxon>Nematoda</taxon>
        <taxon>Chromadorea</taxon>
        <taxon>Rhabditida</taxon>
        <taxon>Tylenchina</taxon>
        <taxon>Panagrolaimomorpha</taxon>
        <taxon>Panagrolaimoidea</taxon>
        <taxon>Panagrolaimidae</taxon>
        <taxon>Panagrolaimus</taxon>
    </lineage>
</organism>
<comment type="similarity">
    <text evidence="1 7">Belongs to the MICOS complex subunit Mic60 family.</text>
</comment>
<comment type="subcellular location">
    <subcellularLocation>
        <location evidence="7">Mitochondrion inner membrane</location>
        <topology evidence="7">Single-pass membrane protein</topology>
    </subcellularLocation>
</comment>
<feature type="compositionally biased region" description="Pro residues" evidence="9">
    <location>
        <begin position="125"/>
        <end position="134"/>
    </location>
</feature>
<reference evidence="11" key="1">
    <citation type="submission" date="2022-11" db="UniProtKB">
        <authorList>
            <consortium name="WormBaseParasite"/>
        </authorList>
    </citation>
    <scope>IDENTIFICATION</scope>
</reference>
<comment type="function">
    <text evidence="7">Component of the MICOS complex, a large protein complex of the mitochondrial inner membrane that plays crucial roles in the maintenance of crista junctions, inner membrane architecture, and formation of contact sites to the outer membrane.</text>
</comment>
<evidence type="ECO:0000256" key="7">
    <source>
        <dbReference type="RuleBase" id="RU363000"/>
    </source>
</evidence>
<evidence type="ECO:0000313" key="10">
    <source>
        <dbReference type="Proteomes" id="UP000887577"/>
    </source>
</evidence>
<dbReference type="WBParaSite" id="PSU_v2.g18880.t1">
    <property type="protein sequence ID" value="PSU_v2.g18880.t1"/>
    <property type="gene ID" value="PSU_v2.g18880"/>
</dbReference>
<keyword evidence="3 7" id="KW-0999">Mitochondrion inner membrane</keyword>
<dbReference type="PANTHER" id="PTHR15415">
    <property type="entry name" value="MITOFILIN"/>
    <property type="match status" value="1"/>
</dbReference>